<comment type="caution">
    <text evidence="3">The sequence shown here is derived from an EMBL/GenBank/DDBJ whole genome shotgun (WGS) entry which is preliminary data.</text>
</comment>
<dbReference type="RefSeq" id="XP_013263382.1">
    <property type="nucleotide sequence ID" value="XM_013407928.1"/>
</dbReference>
<feature type="region of interest" description="Disordered" evidence="1">
    <location>
        <begin position="1"/>
        <end position="64"/>
    </location>
</feature>
<dbReference type="AlphaFoldDB" id="A0A072PM57"/>
<sequence length="320" mass="35746">MPFFASPPANKPKATGSNAYSPTSAKRSKAPNNYQSHKAETKKQQKQDYSPRESYYSDCESRPESEKTFVDIKNFLVDINQSQMAPSRSNPPPDRDRTDYGRQERERGNRQAPPRNPPRLSGDTNEFPGVDMDDVANRMETVCLGESQPFPVASIYEQILILRQHGAAVKYTTKSRGDCLRDELPQPGQSIRRGDSPVSLTDILSPSREEINAIDHALASVINTGGEVEFHPLQPRQSGALLECDACSKVFTLQQDRDQHIGGGALKCPTCGIQLPCQGLVEDHMHNRHRGRNSSGLSSADRPTFSNYQERNDHQPWAQR</sequence>
<evidence type="ECO:0000313" key="4">
    <source>
        <dbReference type="Proteomes" id="UP000027920"/>
    </source>
</evidence>
<dbReference type="InterPro" id="IPR013087">
    <property type="entry name" value="Znf_C2H2_type"/>
</dbReference>
<feature type="domain" description="C2H2-type" evidence="2">
    <location>
        <begin position="268"/>
        <end position="289"/>
    </location>
</feature>
<accession>A0A072PM57</accession>
<evidence type="ECO:0000259" key="2">
    <source>
        <dbReference type="PROSITE" id="PS00028"/>
    </source>
</evidence>
<dbReference type="EMBL" id="AMGV01000002">
    <property type="protein sequence ID" value="KEF60792.1"/>
    <property type="molecule type" value="Genomic_DNA"/>
</dbReference>
<dbReference type="VEuPathDB" id="FungiDB:A1O9_02354"/>
<gene>
    <name evidence="3" type="ORF">A1O9_02354</name>
</gene>
<feature type="compositionally biased region" description="Basic and acidic residues" evidence="1">
    <location>
        <begin position="93"/>
        <end position="109"/>
    </location>
</feature>
<proteinExistence type="predicted"/>
<feature type="region of interest" description="Disordered" evidence="1">
    <location>
        <begin position="287"/>
        <end position="320"/>
    </location>
</feature>
<protein>
    <recommendedName>
        <fullName evidence="2">C2H2-type domain-containing protein</fullName>
    </recommendedName>
</protein>
<organism evidence="3 4">
    <name type="scientific">Exophiala aquamarina CBS 119918</name>
    <dbReference type="NCBI Taxonomy" id="1182545"/>
    <lineage>
        <taxon>Eukaryota</taxon>
        <taxon>Fungi</taxon>
        <taxon>Dikarya</taxon>
        <taxon>Ascomycota</taxon>
        <taxon>Pezizomycotina</taxon>
        <taxon>Eurotiomycetes</taxon>
        <taxon>Chaetothyriomycetidae</taxon>
        <taxon>Chaetothyriales</taxon>
        <taxon>Herpotrichiellaceae</taxon>
        <taxon>Exophiala</taxon>
    </lineage>
</organism>
<feature type="region of interest" description="Disordered" evidence="1">
    <location>
        <begin position="78"/>
        <end position="128"/>
    </location>
</feature>
<name>A0A072PM57_9EURO</name>
<evidence type="ECO:0000313" key="3">
    <source>
        <dbReference type="EMBL" id="KEF60792.1"/>
    </source>
</evidence>
<dbReference type="GeneID" id="25277298"/>
<evidence type="ECO:0000256" key="1">
    <source>
        <dbReference type="SAM" id="MobiDB-lite"/>
    </source>
</evidence>
<reference evidence="3 4" key="1">
    <citation type="submission" date="2013-03" db="EMBL/GenBank/DDBJ databases">
        <title>The Genome Sequence of Exophiala aquamarina CBS 119918.</title>
        <authorList>
            <consortium name="The Broad Institute Genomics Platform"/>
            <person name="Cuomo C."/>
            <person name="de Hoog S."/>
            <person name="Gorbushina A."/>
            <person name="Walker B."/>
            <person name="Young S.K."/>
            <person name="Zeng Q."/>
            <person name="Gargeya S."/>
            <person name="Fitzgerald M."/>
            <person name="Haas B."/>
            <person name="Abouelleil A."/>
            <person name="Allen A.W."/>
            <person name="Alvarado L."/>
            <person name="Arachchi H.M."/>
            <person name="Berlin A.M."/>
            <person name="Chapman S.B."/>
            <person name="Gainer-Dewar J."/>
            <person name="Goldberg J."/>
            <person name="Griggs A."/>
            <person name="Gujja S."/>
            <person name="Hansen M."/>
            <person name="Howarth C."/>
            <person name="Imamovic A."/>
            <person name="Ireland A."/>
            <person name="Larimer J."/>
            <person name="McCowan C."/>
            <person name="Murphy C."/>
            <person name="Pearson M."/>
            <person name="Poon T.W."/>
            <person name="Priest M."/>
            <person name="Roberts A."/>
            <person name="Saif S."/>
            <person name="Shea T."/>
            <person name="Sisk P."/>
            <person name="Sykes S."/>
            <person name="Wortman J."/>
            <person name="Nusbaum C."/>
            <person name="Birren B."/>
        </authorList>
    </citation>
    <scope>NUCLEOTIDE SEQUENCE [LARGE SCALE GENOMIC DNA]</scope>
    <source>
        <strain evidence="3 4">CBS 119918</strain>
    </source>
</reference>
<feature type="compositionally biased region" description="Basic and acidic residues" evidence="1">
    <location>
        <begin position="37"/>
        <end position="51"/>
    </location>
</feature>
<feature type="compositionally biased region" description="Polar residues" evidence="1">
    <location>
        <begin position="15"/>
        <end position="36"/>
    </location>
</feature>
<keyword evidence="4" id="KW-1185">Reference proteome</keyword>
<dbReference type="OrthoDB" id="4136084at2759"/>
<dbReference type="HOGENOM" id="CLU_1005263_0_0_1"/>
<dbReference type="Proteomes" id="UP000027920">
    <property type="component" value="Unassembled WGS sequence"/>
</dbReference>
<dbReference type="PROSITE" id="PS00028">
    <property type="entry name" value="ZINC_FINGER_C2H2_1"/>
    <property type="match status" value="1"/>
</dbReference>